<dbReference type="OrthoDB" id="9812372at2"/>
<dbReference type="EMBL" id="CP002691">
    <property type="protein sequence ID" value="AEE51242.1"/>
    <property type="molecule type" value="Genomic_DNA"/>
</dbReference>
<dbReference type="PROSITE" id="PS50198">
    <property type="entry name" value="PPIC_PPIASE_2"/>
    <property type="match status" value="1"/>
</dbReference>
<dbReference type="Pfam" id="PF13623">
    <property type="entry name" value="SurA_N_2"/>
    <property type="match status" value="1"/>
</dbReference>
<evidence type="ECO:0000256" key="5">
    <source>
        <dbReference type="ARBA" id="ARBA00022989"/>
    </source>
</evidence>
<dbReference type="SUPFAM" id="SSF109998">
    <property type="entry name" value="Triger factor/SurA peptide-binding domain-like"/>
    <property type="match status" value="1"/>
</dbReference>
<accession>F4KUG0</accession>
<dbReference type="eggNOG" id="COG0760">
    <property type="taxonomic scope" value="Bacteria"/>
</dbReference>
<gene>
    <name evidence="13" type="ordered locus">Halhy_3384</name>
</gene>
<dbReference type="STRING" id="760192.Halhy_3384"/>
<evidence type="ECO:0000256" key="11">
    <source>
        <dbReference type="PROSITE-ProRule" id="PRU00278"/>
    </source>
</evidence>
<evidence type="ECO:0000256" key="8">
    <source>
        <dbReference type="ARBA" id="ARBA00038408"/>
    </source>
</evidence>
<evidence type="ECO:0000313" key="13">
    <source>
        <dbReference type="EMBL" id="AEE51242.1"/>
    </source>
</evidence>
<evidence type="ECO:0000256" key="6">
    <source>
        <dbReference type="ARBA" id="ARBA00023136"/>
    </source>
</evidence>
<evidence type="ECO:0000313" key="14">
    <source>
        <dbReference type="Proteomes" id="UP000008461"/>
    </source>
</evidence>
<dbReference type="InterPro" id="IPR000297">
    <property type="entry name" value="PPIase_PpiC"/>
</dbReference>
<evidence type="ECO:0000256" key="9">
    <source>
        <dbReference type="ARBA" id="ARBA00040743"/>
    </source>
</evidence>
<evidence type="ECO:0000256" key="7">
    <source>
        <dbReference type="ARBA" id="ARBA00023186"/>
    </source>
</evidence>
<dbReference type="HOGENOM" id="CLU_023843_0_1_10"/>
<dbReference type="RefSeq" id="WP_013765783.1">
    <property type="nucleotide sequence ID" value="NC_015510.1"/>
</dbReference>
<dbReference type="InterPro" id="IPR046357">
    <property type="entry name" value="PPIase_dom_sf"/>
</dbReference>
<feature type="domain" description="PpiC" evidence="12">
    <location>
        <begin position="334"/>
        <end position="433"/>
    </location>
</feature>
<comment type="subcellular location">
    <subcellularLocation>
        <location evidence="1">Cell inner membrane</location>
        <topology evidence="1">Single-pass type II membrane protein</topology>
        <orientation evidence="1">Periplasmic side</orientation>
    </subcellularLocation>
</comment>
<reference key="2">
    <citation type="submission" date="2011-04" db="EMBL/GenBank/DDBJ databases">
        <title>Complete sequence of chromosome of Haliscomenobacter hydrossis DSM 1100.</title>
        <authorList>
            <consortium name="US DOE Joint Genome Institute (JGI-PGF)"/>
            <person name="Lucas S."/>
            <person name="Han J."/>
            <person name="Lapidus A."/>
            <person name="Bruce D."/>
            <person name="Goodwin L."/>
            <person name="Pitluck S."/>
            <person name="Peters L."/>
            <person name="Kyrpides N."/>
            <person name="Mavromatis K."/>
            <person name="Ivanova N."/>
            <person name="Ovchinnikova G."/>
            <person name="Pagani I."/>
            <person name="Daligault H."/>
            <person name="Detter J.C."/>
            <person name="Han C."/>
            <person name="Land M."/>
            <person name="Hauser L."/>
            <person name="Markowitz V."/>
            <person name="Cheng J.-F."/>
            <person name="Hugenholtz P."/>
            <person name="Woyke T."/>
            <person name="Wu D."/>
            <person name="Verbarg S."/>
            <person name="Frueling A."/>
            <person name="Brambilla E."/>
            <person name="Klenk H.-P."/>
            <person name="Eisen J.A."/>
        </authorList>
    </citation>
    <scope>NUCLEOTIDE SEQUENCE</scope>
    <source>
        <strain>DSM 1100</strain>
    </source>
</reference>
<dbReference type="Gene3D" id="3.10.50.40">
    <property type="match status" value="1"/>
</dbReference>
<keyword evidence="2" id="KW-1003">Cell membrane</keyword>
<dbReference type="InterPro" id="IPR052029">
    <property type="entry name" value="PpiD_chaperone"/>
</dbReference>
<keyword evidence="14" id="KW-1185">Reference proteome</keyword>
<dbReference type="KEGG" id="hhy:Halhy_3384"/>
<organism evidence="13 14">
    <name type="scientific">Haliscomenobacter hydrossis (strain ATCC 27775 / DSM 1100 / LMG 10767 / O)</name>
    <dbReference type="NCBI Taxonomy" id="760192"/>
    <lineage>
        <taxon>Bacteria</taxon>
        <taxon>Pseudomonadati</taxon>
        <taxon>Bacteroidota</taxon>
        <taxon>Saprospiria</taxon>
        <taxon>Saprospirales</taxon>
        <taxon>Haliscomenobacteraceae</taxon>
        <taxon>Haliscomenobacter</taxon>
    </lineage>
</organism>
<proteinExistence type="inferred from homology"/>
<dbReference type="Pfam" id="PF13616">
    <property type="entry name" value="Rotamase_3"/>
    <property type="match status" value="1"/>
</dbReference>
<protein>
    <recommendedName>
        <fullName evidence="9">Periplasmic chaperone PpiD</fullName>
    </recommendedName>
    <alternativeName>
        <fullName evidence="10">Periplasmic folding chaperone</fullName>
    </alternativeName>
</protein>
<dbReference type="Proteomes" id="UP000008461">
    <property type="component" value="Chromosome"/>
</dbReference>
<keyword evidence="4" id="KW-0812">Transmembrane</keyword>
<sequence length="702" mass="77312">MALISTIRKNSALIVVLIALGLLGFIIQDMMGGQSSIFGSIQPSIGKINGQKVDLNEFNRTESILYAGSTGDIYARRSALWDYFVEKALIDQEAAKLGIGVSKNELIDLQFGPEPSPIIMQRFMDQTTGQLNRQQLNSLKQQISTNTLPATARSYWAIQEQEIVKDRIQTKLVNMVSKGLYTPSWVAEMSQKESATMMDLLFTRIPFDAVDNAEVSVSDEDYANYLKENPGLFKYDEEARKIGLVTFEVKPTKADSLAQRNKIVGLINDWRQAPNDTVFVEQNLGTIDGAYVKREGLLQFADSIFNLPIGGIFGPYVEGNAYRAVKLLDRKVIPDSVKSRHILIRPDAVTPLAVIKTRLDSIKNVIETGKATFADMALRFGQDGTSTTGGDLGYTALGGMVKPYNDLIFFQAEQGKLYTVETQFGAHLVEVTGKKVTSNASGVRVAYIGEVIKPSKETENRRFEEAQRFLNANNKDVETLLAAAKKVKGLTQETSAAVNANEFFLGSLGSGQQPREIIRWAFGAQKGQVAPDIYTFTDATEFYTNKYVLAGLKAVLGPGRATADQVKEDIETAVINRKKGELIAEKLKGKQVQAAAAQYSVKVDTLRNVRFNQSFLPNNVGSEPRLNAYAFKLKQGQTSQPIIGANGVYVVNAQSISTPNSATDLNQLKTTLSGNARAQVSNRFMPAFRKSAKISDKRSKYF</sequence>
<dbReference type="GO" id="GO:0003755">
    <property type="term" value="F:peptidyl-prolyl cis-trans isomerase activity"/>
    <property type="evidence" value="ECO:0007669"/>
    <property type="project" value="UniProtKB-KW"/>
</dbReference>
<keyword evidence="6" id="KW-0472">Membrane</keyword>
<keyword evidence="11" id="KW-0697">Rotamase</keyword>
<reference evidence="13 14" key="1">
    <citation type="journal article" date="2011" name="Stand. Genomic Sci.">
        <title>Complete genome sequence of Haliscomenobacter hydrossis type strain (O).</title>
        <authorList>
            <consortium name="US DOE Joint Genome Institute (JGI-PGF)"/>
            <person name="Daligault H."/>
            <person name="Lapidus A."/>
            <person name="Zeytun A."/>
            <person name="Nolan M."/>
            <person name="Lucas S."/>
            <person name="Del Rio T.G."/>
            <person name="Tice H."/>
            <person name="Cheng J.F."/>
            <person name="Tapia R."/>
            <person name="Han C."/>
            <person name="Goodwin L."/>
            <person name="Pitluck S."/>
            <person name="Liolios K."/>
            <person name="Pagani I."/>
            <person name="Ivanova N."/>
            <person name="Huntemann M."/>
            <person name="Mavromatis K."/>
            <person name="Mikhailova N."/>
            <person name="Pati A."/>
            <person name="Chen A."/>
            <person name="Palaniappan K."/>
            <person name="Land M."/>
            <person name="Hauser L."/>
            <person name="Brambilla E.M."/>
            <person name="Rohde M."/>
            <person name="Verbarg S."/>
            <person name="Goker M."/>
            <person name="Bristow J."/>
            <person name="Eisen J.A."/>
            <person name="Markowitz V."/>
            <person name="Hugenholtz P."/>
            <person name="Kyrpides N.C."/>
            <person name="Klenk H.P."/>
            <person name="Woyke T."/>
        </authorList>
    </citation>
    <scope>NUCLEOTIDE SEQUENCE [LARGE SCALE GENOMIC DNA]</scope>
    <source>
        <strain evidence="14">ATCC 27775 / DSM 1100 / LMG 10767 / O</strain>
    </source>
</reference>
<comment type="similarity">
    <text evidence="8">Belongs to the PpiD chaperone family.</text>
</comment>
<dbReference type="SUPFAM" id="SSF54534">
    <property type="entry name" value="FKBP-like"/>
    <property type="match status" value="1"/>
</dbReference>
<dbReference type="AlphaFoldDB" id="F4KUG0"/>
<keyword evidence="5" id="KW-1133">Transmembrane helix</keyword>
<evidence type="ECO:0000256" key="2">
    <source>
        <dbReference type="ARBA" id="ARBA00022475"/>
    </source>
</evidence>
<evidence type="ECO:0000259" key="12">
    <source>
        <dbReference type="PROSITE" id="PS50198"/>
    </source>
</evidence>
<evidence type="ECO:0000256" key="1">
    <source>
        <dbReference type="ARBA" id="ARBA00004382"/>
    </source>
</evidence>
<dbReference type="InterPro" id="IPR027304">
    <property type="entry name" value="Trigger_fact/SurA_dom_sf"/>
</dbReference>
<dbReference type="PANTHER" id="PTHR47529:SF1">
    <property type="entry name" value="PERIPLASMIC CHAPERONE PPID"/>
    <property type="match status" value="1"/>
</dbReference>
<keyword evidence="3" id="KW-0997">Cell inner membrane</keyword>
<evidence type="ECO:0000256" key="10">
    <source>
        <dbReference type="ARBA" id="ARBA00042775"/>
    </source>
</evidence>
<keyword evidence="7" id="KW-0143">Chaperone</keyword>
<keyword evidence="11 13" id="KW-0413">Isomerase</keyword>
<dbReference type="PANTHER" id="PTHR47529">
    <property type="entry name" value="PEPTIDYL-PROLYL CIS-TRANS ISOMERASE D"/>
    <property type="match status" value="1"/>
</dbReference>
<name>F4KUG0_HALH1</name>
<dbReference type="GO" id="GO:0005886">
    <property type="term" value="C:plasma membrane"/>
    <property type="evidence" value="ECO:0007669"/>
    <property type="project" value="UniProtKB-SubCell"/>
</dbReference>
<evidence type="ECO:0000256" key="4">
    <source>
        <dbReference type="ARBA" id="ARBA00022692"/>
    </source>
</evidence>
<evidence type="ECO:0000256" key="3">
    <source>
        <dbReference type="ARBA" id="ARBA00022519"/>
    </source>
</evidence>